<comment type="caution">
    <text evidence="1">The sequence shown here is derived from an EMBL/GenBank/DDBJ whole genome shotgun (WGS) entry which is preliminary data.</text>
</comment>
<gene>
    <name evidence="1" type="ORF">G3I18_35760</name>
</gene>
<dbReference type="AlphaFoldDB" id="A0A9X5CSH1"/>
<dbReference type="NCBIfam" id="NF046120">
    <property type="entry name" value="lipo_SCO0607"/>
    <property type="match status" value="1"/>
</dbReference>
<proteinExistence type="predicted"/>
<dbReference type="InterPro" id="IPR058119">
    <property type="entry name" value="SCO0607-like"/>
</dbReference>
<keyword evidence="2" id="KW-1185">Reference proteome</keyword>
<evidence type="ECO:0000313" key="1">
    <source>
        <dbReference type="EMBL" id="NEC53861.1"/>
    </source>
</evidence>
<accession>A0A9X5CSH1</accession>
<reference evidence="1 2" key="1">
    <citation type="submission" date="2020-01" db="EMBL/GenBank/DDBJ databases">
        <title>Insect and environment-associated Actinomycetes.</title>
        <authorList>
            <person name="Currrie C."/>
            <person name="Chevrette M."/>
            <person name="Carlson C."/>
            <person name="Stubbendieck R."/>
            <person name="Wendt-Pienkowski E."/>
        </authorList>
    </citation>
    <scope>NUCLEOTIDE SEQUENCE [LARGE SCALE GENOMIC DNA]</scope>
    <source>
        <strain evidence="1 2">SID8189</strain>
    </source>
</reference>
<protein>
    <recommendedName>
        <fullName evidence="3">Lipoprotein</fullName>
    </recommendedName>
</protein>
<name>A0A9X5CSH1_9ACTN</name>
<dbReference type="EMBL" id="JAAGNA010001261">
    <property type="protein sequence ID" value="NEC53861.1"/>
    <property type="molecule type" value="Genomic_DNA"/>
</dbReference>
<evidence type="ECO:0008006" key="3">
    <source>
        <dbReference type="Google" id="ProtNLM"/>
    </source>
</evidence>
<dbReference type="Proteomes" id="UP000471745">
    <property type="component" value="Unassembled WGS sequence"/>
</dbReference>
<sequence length="118" mass="12358">MYIPRRASRTATATATAPRIGRARIAAAALAGAAAVVTVTGCAGFEYREDICGADEYPALSVGGTGAICVSSEEAPPEGFARYPQGKVPQQVDDKWDLYWSTHTLDENGKIVDVPGAN</sequence>
<evidence type="ECO:0000313" key="2">
    <source>
        <dbReference type="Proteomes" id="UP000471745"/>
    </source>
</evidence>
<organism evidence="1 2">
    <name type="scientific">Actinospica acidiphila</name>
    <dbReference type="NCBI Taxonomy" id="304899"/>
    <lineage>
        <taxon>Bacteria</taxon>
        <taxon>Bacillati</taxon>
        <taxon>Actinomycetota</taxon>
        <taxon>Actinomycetes</taxon>
        <taxon>Catenulisporales</taxon>
        <taxon>Actinospicaceae</taxon>
        <taxon>Actinospica</taxon>
    </lineage>
</organism>